<dbReference type="PRINTS" id="PR01576">
    <property type="entry name" value="PDEFORMYLASE"/>
</dbReference>
<organism evidence="3 4">
    <name type="scientific">Candidatus Berkelbacteria bacterium CG_4_10_14_0_2_um_filter_35_9_33_12</name>
    <dbReference type="NCBI Taxonomy" id="1974499"/>
    <lineage>
        <taxon>Bacteria</taxon>
        <taxon>Candidatus Berkelbacteria</taxon>
    </lineage>
</organism>
<dbReference type="PIRSF" id="PIRSF004749">
    <property type="entry name" value="Pep_def"/>
    <property type="match status" value="1"/>
</dbReference>
<dbReference type="GO" id="GO:0042586">
    <property type="term" value="F:peptide deformylase activity"/>
    <property type="evidence" value="ECO:0007669"/>
    <property type="project" value="UniProtKB-UniRule"/>
</dbReference>
<dbReference type="PANTHER" id="PTHR10458:SF22">
    <property type="entry name" value="PEPTIDE DEFORMYLASE"/>
    <property type="match status" value="1"/>
</dbReference>
<feature type="binding site" evidence="2">
    <location>
        <position position="94"/>
    </location>
    <ligand>
        <name>Fe cation</name>
        <dbReference type="ChEBI" id="CHEBI:24875"/>
    </ligand>
</feature>
<keyword evidence="2" id="KW-0479">Metal-binding</keyword>
<dbReference type="HAMAP" id="MF_00163">
    <property type="entry name" value="Pep_deformylase"/>
    <property type="match status" value="1"/>
</dbReference>
<sequence>MLKVITYPNQKLTKKTKHISRINEPVLKLIEKMKIVMYEYHGVGLSANQVGKNMALSIIEYNDENISDKNIPFLVLVNPKIIKKEKPYLTTEGCLSLPKQEFKVERYDKIELLNTDLNNNRSKIKTNGFLAQIIQHETDHLNGILLCNIAINNENI</sequence>
<dbReference type="InterPro" id="IPR036821">
    <property type="entry name" value="Peptide_deformylase_sf"/>
</dbReference>
<dbReference type="CDD" id="cd00487">
    <property type="entry name" value="Pep_deformylase"/>
    <property type="match status" value="1"/>
</dbReference>
<dbReference type="Pfam" id="PF01327">
    <property type="entry name" value="Pep_deformylase"/>
    <property type="match status" value="1"/>
</dbReference>
<accession>A0A2M7W3K2</accession>
<evidence type="ECO:0000256" key="2">
    <source>
        <dbReference type="HAMAP-Rule" id="MF_00163"/>
    </source>
</evidence>
<comment type="similarity">
    <text evidence="1 2">Belongs to the polypeptide deformylase family.</text>
</comment>
<dbReference type="GO" id="GO:0006412">
    <property type="term" value="P:translation"/>
    <property type="evidence" value="ECO:0007669"/>
    <property type="project" value="UniProtKB-UniRule"/>
</dbReference>
<dbReference type="AlphaFoldDB" id="A0A2M7W3K2"/>
<keyword evidence="2" id="KW-0408">Iron</keyword>
<comment type="cofactor">
    <cofactor evidence="2">
        <name>Fe(2+)</name>
        <dbReference type="ChEBI" id="CHEBI:29033"/>
    </cofactor>
    <text evidence="2">Binds 1 Fe(2+) ion.</text>
</comment>
<dbReference type="PANTHER" id="PTHR10458">
    <property type="entry name" value="PEPTIDE DEFORMYLASE"/>
    <property type="match status" value="1"/>
</dbReference>
<dbReference type="GO" id="GO:0046872">
    <property type="term" value="F:metal ion binding"/>
    <property type="evidence" value="ECO:0007669"/>
    <property type="project" value="UniProtKB-KW"/>
</dbReference>
<feature type="binding site" evidence="2">
    <location>
        <position position="140"/>
    </location>
    <ligand>
        <name>Fe cation</name>
        <dbReference type="ChEBI" id="CHEBI:24875"/>
    </ligand>
</feature>
<feature type="binding site" evidence="2">
    <location>
        <position position="136"/>
    </location>
    <ligand>
        <name>Fe cation</name>
        <dbReference type="ChEBI" id="CHEBI:24875"/>
    </ligand>
</feature>
<reference evidence="4" key="1">
    <citation type="submission" date="2017-09" db="EMBL/GenBank/DDBJ databases">
        <title>Depth-based differentiation of microbial function through sediment-hosted aquifers and enrichment of novel symbionts in the deep terrestrial subsurface.</title>
        <authorList>
            <person name="Probst A.J."/>
            <person name="Ladd B."/>
            <person name="Jarett J.K."/>
            <person name="Geller-Mcgrath D.E."/>
            <person name="Sieber C.M.K."/>
            <person name="Emerson J.B."/>
            <person name="Anantharaman K."/>
            <person name="Thomas B.C."/>
            <person name="Malmstrom R."/>
            <person name="Stieglmeier M."/>
            <person name="Klingl A."/>
            <person name="Woyke T."/>
            <person name="Ryan C.M."/>
            <person name="Banfield J.F."/>
        </authorList>
    </citation>
    <scope>NUCLEOTIDE SEQUENCE [LARGE SCALE GENOMIC DNA]</scope>
</reference>
<dbReference type="Proteomes" id="UP000230137">
    <property type="component" value="Unassembled WGS sequence"/>
</dbReference>
<dbReference type="Gene3D" id="3.90.45.10">
    <property type="entry name" value="Peptide deformylase"/>
    <property type="match status" value="1"/>
</dbReference>
<proteinExistence type="inferred from homology"/>
<keyword evidence="2" id="KW-0648">Protein biosynthesis</keyword>
<dbReference type="InterPro" id="IPR023635">
    <property type="entry name" value="Peptide_deformylase"/>
</dbReference>
<comment type="caution">
    <text evidence="3">The sequence shown here is derived from an EMBL/GenBank/DDBJ whole genome shotgun (WGS) entry which is preliminary data.</text>
</comment>
<evidence type="ECO:0000256" key="1">
    <source>
        <dbReference type="ARBA" id="ARBA00010759"/>
    </source>
</evidence>
<dbReference type="EC" id="3.5.1.88" evidence="2"/>
<dbReference type="NCBIfam" id="NF001159">
    <property type="entry name" value="PRK00150.1-3"/>
    <property type="match status" value="1"/>
</dbReference>
<comment type="catalytic activity">
    <reaction evidence="2">
        <text>N-terminal N-formyl-L-methionyl-[peptide] + H2O = N-terminal L-methionyl-[peptide] + formate</text>
        <dbReference type="Rhea" id="RHEA:24420"/>
        <dbReference type="Rhea" id="RHEA-COMP:10639"/>
        <dbReference type="Rhea" id="RHEA-COMP:10640"/>
        <dbReference type="ChEBI" id="CHEBI:15377"/>
        <dbReference type="ChEBI" id="CHEBI:15740"/>
        <dbReference type="ChEBI" id="CHEBI:49298"/>
        <dbReference type="ChEBI" id="CHEBI:64731"/>
        <dbReference type="EC" id="3.5.1.88"/>
    </reaction>
</comment>
<evidence type="ECO:0000313" key="3">
    <source>
        <dbReference type="EMBL" id="PJA20090.1"/>
    </source>
</evidence>
<dbReference type="EMBL" id="PFQF01000039">
    <property type="protein sequence ID" value="PJA20090.1"/>
    <property type="molecule type" value="Genomic_DNA"/>
</dbReference>
<dbReference type="NCBIfam" id="TIGR00079">
    <property type="entry name" value="pept_deformyl"/>
    <property type="match status" value="1"/>
</dbReference>
<feature type="active site" evidence="2">
    <location>
        <position position="137"/>
    </location>
</feature>
<gene>
    <name evidence="2 3" type="primary">def</name>
    <name evidence="3" type="ORF">COX60_02845</name>
</gene>
<name>A0A2M7W3K2_9BACT</name>
<evidence type="ECO:0000313" key="4">
    <source>
        <dbReference type="Proteomes" id="UP000230137"/>
    </source>
</evidence>
<comment type="function">
    <text evidence="2">Removes the formyl group from the N-terminal Met of newly synthesized proteins. Requires at least a dipeptide for an efficient rate of reaction. N-terminal L-methionine is a prerequisite for activity but the enzyme has broad specificity at other positions.</text>
</comment>
<keyword evidence="2" id="KW-0378">Hydrolase</keyword>
<dbReference type="SUPFAM" id="SSF56420">
    <property type="entry name" value="Peptide deformylase"/>
    <property type="match status" value="1"/>
</dbReference>
<protein>
    <recommendedName>
        <fullName evidence="2">Peptide deformylase</fullName>
        <shortName evidence="2">PDF</shortName>
        <ecNumber evidence="2">3.5.1.88</ecNumber>
    </recommendedName>
    <alternativeName>
        <fullName evidence="2">Polypeptide deformylase</fullName>
    </alternativeName>
</protein>